<name>A0A6L2M2N7_TANCI</name>
<dbReference type="GO" id="GO:0046872">
    <property type="term" value="F:metal ion binding"/>
    <property type="evidence" value="ECO:0007669"/>
    <property type="project" value="UniProtKB-KW"/>
</dbReference>
<dbReference type="SUPFAM" id="SSF53098">
    <property type="entry name" value="Ribonuclease H-like"/>
    <property type="match status" value="1"/>
</dbReference>
<dbReference type="InterPro" id="IPR013103">
    <property type="entry name" value="RVT_2"/>
</dbReference>
<dbReference type="Gene3D" id="3.30.420.10">
    <property type="entry name" value="Ribonuclease H-like superfamily/Ribonuclease H"/>
    <property type="match status" value="1"/>
</dbReference>
<dbReference type="PANTHER" id="PTHR42648:SF32">
    <property type="entry name" value="RIBONUCLEASE H-LIKE DOMAIN, GAG-PRE-INTEGRASE DOMAIN PROTEIN-RELATED"/>
    <property type="match status" value="1"/>
</dbReference>
<proteinExistence type="predicted"/>
<dbReference type="PROSITE" id="PS50994">
    <property type="entry name" value="INTEGRASE"/>
    <property type="match status" value="1"/>
</dbReference>
<dbReference type="InterPro" id="IPR001584">
    <property type="entry name" value="Integrase_cat-core"/>
</dbReference>
<evidence type="ECO:0000313" key="6">
    <source>
        <dbReference type="EMBL" id="GEU67437.1"/>
    </source>
</evidence>
<feature type="coiled-coil region" evidence="3">
    <location>
        <begin position="1041"/>
        <end position="1093"/>
    </location>
</feature>
<keyword evidence="1" id="KW-0479">Metal-binding</keyword>
<accession>A0A6L2M2N7</accession>
<evidence type="ECO:0000259" key="5">
    <source>
        <dbReference type="PROSITE" id="PS50994"/>
    </source>
</evidence>
<sequence length="1344" mass="151985">MTTPPQPPPSSQHHHHITTHHLILTAASSSSPNHHATATAAITSTQPPPSHHHHKGAFRWQPPPRVGFVVIKHYKGHPEFKRYGPKDSKSVCIDTSNEIKKAPDAPIIKDWVSDSDKDGSEEKVLKSDNVQYKPEQANQPRNRTVQREVRLVWNNSMRTNHQNFSNSRRNFAPTAVLTKSGIVPISTARQSSSRVAAPVSAARPINTAGSKPLVNVAKPRSNAFQKSHSLSRRPFYQQAALKNINLNNNVNAAKANSINTAKENFVNTAKGNKVTSFVGNQGLNAVKSSACWVWRPKIKVQDHVSKNSGSYIYKQFNYIDPEGRLKHMTKNIACLTDFKEHDGGYVTFGGGAKGGIKREYSVARTPQQYGVAERRNRTLTEDAKTMLAESKLPTKFWAEAVNTACYVQNRVLVVKPHFKTPYELFKGRSHALSFMRPFGCHVSILNTLDQLGKFDGNSDEEIFVGYSTTSKAFRVYNIRTRKVEKNLHITFLENKPMIAGGGPEWLFDLNALSKSMNYASVFAGTNSNDFAGKGASFDADSLNKDKHGPSQASESDNHERPNAESSTKIINTVGPVNIATPTYVDYPNDPLMPNLEDARIFDDAYDDRDEGTEADYNNLETVISVSLIPSTIILKDHPKEHIIREVNSAVQTKKMAKQNEAGLISFINKQRRTNHKDFQNCLFACFLSQMEPKKVTQALDDESWVEAMQEELLRLFLAYASFMDFTIYKMDVKSAFLYGTIEEEVYVSQPLGFVDPEFPDRVYKIAYSDSDYAGASLDRKSTTGGCQFLGSELKGYLINDGYADLVQHTLAKVKKVNDEVRIQALVDGKRVNIKESSIRRIMRLDDAEGTSCLTNTEIFQGLARMGYEKPSDKLIFYKAFFSPQWKFLIHTILQCLSAKTTSWNEFSSTMESVIICIATNHKFNFSRYILLSLVKNIEAGVPFFMFLRFVQLIINHQLGDMTHHKVIFATSLLTKKVFANMKRVGTEFFGEVTSLFDNMLVQSPEEVEPEVPPTESQAEHNVPLPSPSYDPLPSGEDSLKLKELMDLCTNLSNKVLDLKSEVLDINSTYKEKIKKLESRVEMLEEENRVLKRLKGVYSIVDSDEPVMENEESSKQGRKIVDIDADVLSMLDVNDDEHAGVEEVVEVFTAAKLITKVVTTARVDVNAAKAQAKRNIIVYLKNMASYKMNYFKGMSYDEIKPLFEKHYNYNQAFLNEVNEGIKVPEQEIVSDDDDVYEDATPLALKIIIIDYKIQTERNIPYFKIIRADGNHRLFMSFSTMMKNFDREDLESLWKIVKERFKKIEPKNFLDDYLLNTLKIMFEKPNVEANVWKDQKGKYGLAKVKS</sequence>
<evidence type="ECO:0000256" key="1">
    <source>
        <dbReference type="ARBA" id="ARBA00022723"/>
    </source>
</evidence>
<evidence type="ECO:0000256" key="3">
    <source>
        <dbReference type="SAM" id="Coils"/>
    </source>
</evidence>
<gene>
    <name evidence="6" type="ORF">Tci_039415</name>
</gene>
<feature type="region of interest" description="Disordered" evidence="4">
    <location>
        <begin position="540"/>
        <end position="571"/>
    </location>
</feature>
<keyword evidence="2" id="KW-0378">Hydrolase</keyword>
<dbReference type="PANTHER" id="PTHR42648">
    <property type="entry name" value="TRANSPOSASE, PUTATIVE-RELATED"/>
    <property type="match status" value="1"/>
</dbReference>
<evidence type="ECO:0000256" key="2">
    <source>
        <dbReference type="ARBA" id="ARBA00022801"/>
    </source>
</evidence>
<dbReference type="Pfam" id="PF25597">
    <property type="entry name" value="SH3_retrovirus"/>
    <property type="match status" value="1"/>
</dbReference>
<evidence type="ECO:0000256" key="4">
    <source>
        <dbReference type="SAM" id="MobiDB-lite"/>
    </source>
</evidence>
<feature type="domain" description="Integrase catalytic" evidence="5">
    <location>
        <begin position="355"/>
        <end position="429"/>
    </location>
</feature>
<dbReference type="InterPro" id="IPR012337">
    <property type="entry name" value="RNaseH-like_sf"/>
</dbReference>
<feature type="compositionally biased region" description="Basic and acidic residues" evidence="4">
    <location>
        <begin position="111"/>
        <end position="126"/>
    </location>
</feature>
<dbReference type="InterPro" id="IPR036397">
    <property type="entry name" value="RNaseH_sf"/>
</dbReference>
<keyword evidence="3" id="KW-0175">Coiled coil</keyword>
<dbReference type="GO" id="GO:0003676">
    <property type="term" value="F:nucleic acid binding"/>
    <property type="evidence" value="ECO:0007669"/>
    <property type="project" value="InterPro"/>
</dbReference>
<protein>
    <submittedName>
        <fullName evidence="6">Putative ribonuclease H-like domain-containing protein</fullName>
    </submittedName>
</protein>
<dbReference type="EMBL" id="BKCJ010005565">
    <property type="protein sequence ID" value="GEU67437.1"/>
    <property type="molecule type" value="Genomic_DNA"/>
</dbReference>
<dbReference type="GO" id="GO:0016787">
    <property type="term" value="F:hydrolase activity"/>
    <property type="evidence" value="ECO:0007669"/>
    <property type="project" value="UniProtKB-KW"/>
</dbReference>
<dbReference type="InterPro" id="IPR039537">
    <property type="entry name" value="Retrotran_Ty1/copia-like"/>
</dbReference>
<feature type="region of interest" description="Disordered" evidence="4">
    <location>
        <begin position="110"/>
        <end position="143"/>
    </location>
</feature>
<feature type="region of interest" description="Disordered" evidence="4">
    <location>
        <begin position="1006"/>
        <end position="1035"/>
    </location>
</feature>
<feature type="region of interest" description="Disordered" evidence="4">
    <location>
        <begin position="42"/>
        <end position="62"/>
    </location>
</feature>
<dbReference type="GO" id="GO:0015074">
    <property type="term" value="P:DNA integration"/>
    <property type="evidence" value="ECO:0007669"/>
    <property type="project" value="InterPro"/>
</dbReference>
<comment type="caution">
    <text evidence="6">The sequence shown here is derived from an EMBL/GenBank/DDBJ whole genome shotgun (WGS) entry which is preliminary data.</text>
</comment>
<organism evidence="6">
    <name type="scientific">Tanacetum cinerariifolium</name>
    <name type="common">Dalmatian daisy</name>
    <name type="synonym">Chrysanthemum cinerariifolium</name>
    <dbReference type="NCBI Taxonomy" id="118510"/>
    <lineage>
        <taxon>Eukaryota</taxon>
        <taxon>Viridiplantae</taxon>
        <taxon>Streptophyta</taxon>
        <taxon>Embryophyta</taxon>
        <taxon>Tracheophyta</taxon>
        <taxon>Spermatophyta</taxon>
        <taxon>Magnoliopsida</taxon>
        <taxon>eudicotyledons</taxon>
        <taxon>Gunneridae</taxon>
        <taxon>Pentapetalae</taxon>
        <taxon>asterids</taxon>
        <taxon>campanulids</taxon>
        <taxon>Asterales</taxon>
        <taxon>Asteraceae</taxon>
        <taxon>Asteroideae</taxon>
        <taxon>Anthemideae</taxon>
        <taxon>Anthemidinae</taxon>
        <taxon>Tanacetum</taxon>
    </lineage>
</organism>
<dbReference type="InterPro" id="IPR057670">
    <property type="entry name" value="SH3_retrovirus"/>
</dbReference>
<reference evidence="6" key="1">
    <citation type="journal article" date="2019" name="Sci. Rep.">
        <title>Draft genome of Tanacetum cinerariifolium, the natural source of mosquito coil.</title>
        <authorList>
            <person name="Yamashiro T."/>
            <person name="Shiraishi A."/>
            <person name="Satake H."/>
            <person name="Nakayama K."/>
        </authorList>
    </citation>
    <scope>NUCLEOTIDE SEQUENCE</scope>
</reference>
<dbReference type="Pfam" id="PF07727">
    <property type="entry name" value="RVT_2"/>
    <property type="match status" value="1"/>
</dbReference>